<keyword evidence="2" id="KW-1185">Reference proteome</keyword>
<proteinExistence type="predicted"/>
<sequence length="653" mass="76912">MHKHDLNRVHFYSKEDMAGGHQLSKGEHILKTEIKSNYTDINDVLELHNLKKYFDNELYLRSWTQKETDDFKEKAIEYGKIVGKFFSTINDENVIETYRQTLHGYIHSFWEIVSSHSLFKRISKPNFSKILEDEPHLIHEILTHKGIVNYYDKELKLFLLNYPTSAEILLSVYEAEDEFNKNQKFIPKSLNIADKENIISKYLDSAETNLNYIGLIENVRNRNDFKISEKTRLKAKRLHKKETEKFFADQGGMSYGVSISFPENASKIKDGRIDDDLVVNYTYSLDFIKNNNHPYLLFQNFKFLFEFIDNQNRINLVSKKSQLGLFEKIMGVNSQNEYKVGSGFSLSEMTSRGQIYGYNKIVNELNTSIENILHFAFTKAFQERYSFADNARFLISTANNSNFEKVKLLAPEFESILKQFKLYVEDGEIDFELLQISSSPTTIKSIPSLNRNKYIYFNNDNQEMVGCSNLFFSDQTLLAFVEPFKEEKYHTFFDLLVNEQVDFNNYEQHQKSQLNYLFDRGFIKTDDEGFIQIINPARLFILKDLYDNEFASFYRYPLEFQKEAFQMANENIVFFESSLFSKTEQSYFNYFLNKSEFTNGLDLRNSYLHGTQADPEEIQKHEYAYFTYLKLVVLTLLKIDDDLQISNAIKNRN</sequence>
<dbReference type="Proteomes" id="UP001139461">
    <property type="component" value="Unassembled WGS sequence"/>
</dbReference>
<accession>A0A9X1R0S5</accession>
<dbReference type="EMBL" id="JAIRBA010000032">
    <property type="protein sequence ID" value="MCG2420089.1"/>
    <property type="molecule type" value="Genomic_DNA"/>
</dbReference>
<dbReference type="RefSeq" id="WP_237603872.1">
    <property type="nucleotide sequence ID" value="NZ_JAIRBA010000032.1"/>
</dbReference>
<evidence type="ECO:0000313" key="2">
    <source>
        <dbReference type="Proteomes" id="UP001139461"/>
    </source>
</evidence>
<evidence type="ECO:0000313" key="1">
    <source>
        <dbReference type="EMBL" id="MCG2420089.1"/>
    </source>
</evidence>
<gene>
    <name evidence="1" type="ORF">K8089_13750</name>
</gene>
<reference evidence="1" key="1">
    <citation type="submission" date="2021-09" db="EMBL/GenBank/DDBJ databases">
        <title>Genome of Aequorivita sp. strain F47161.</title>
        <authorList>
            <person name="Wang Y."/>
        </authorList>
    </citation>
    <scope>NUCLEOTIDE SEQUENCE</scope>
    <source>
        <strain evidence="1">F47161</strain>
    </source>
</reference>
<protein>
    <submittedName>
        <fullName evidence="1">Uncharacterized protein</fullName>
    </submittedName>
</protein>
<organism evidence="1 2">
    <name type="scientific">Aequorivita vitellina</name>
    <dbReference type="NCBI Taxonomy" id="2874475"/>
    <lineage>
        <taxon>Bacteria</taxon>
        <taxon>Pseudomonadati</taxon>
        <taxon>Bacteroidota</taxon>
        <taxon>Flavobacteriia</taxon>
        <taxon>Flavobacteriales</taxon>
        <taxon>Flavobacteriaceae</taxon>
        <taxon>Aequorivita</taxon>
    </lineage>
</organism>
<name>A0A9X1R0S5_9FLAO</name>
<dbReference type="AlphaFoldDB" id="A0A9X1R0S5"/>
<comment type="caution">
    <text evidence="1">The sequence shown here is derived from an EMBL/GenBank/DDBJ whole genome shotgun (WGS) entry which is preliminary data.</text>
</comment>